<dbReference type="RefSeq" id="WP_090508142.1">
    <property type="nucleotide sequence ID" value="NZ_FNWL01000005.1"/>
</dbReference>
<feature type="transmembrane region" description="Helical" evidence="1">
    <location>
        <begin position="259"/>
        <end position="280"/>
    </location>
</feature>
<evidence type="ECO:0000256" key="1">
    <source>
        <dbReference type="SAM" id="Phobius"/>
    </source>
</evidence>
<evidence type="ECO:0000259" key="2">
    <source>
        <dbReference type="Pfam" id="PF01970"/>
    </source>
</evidence>
<feature type="transmembrane region" description="Helical" evidence="1">
    <location>
        <begin position="391"/>
        <end position="407"/>
    </location>
</feature>
<sequence>MSTISSLMEAIVIVFSFPELLWVVIGIALGILLGAIPGIGAAIGMAILLPLSLQMDGGLAIIFFVSMYLGGMYGGSIAAILINTPGTAAAAATTLDGYPLSKQGLAINALSISAISSAIGGLIAIIILIAISPFLTSILLSFGSPEYFMVAVLGLAMITIIARGSMIKGLTMGAFGLLVSSVGISEVGGAIRYDMGILLLFDGIDFVAVLIGLFAITEMLKLAGREGQISEEDSEVSGSRREGVTGVLRRPVTVFKSSLIGLGIGAIPGAGSSVSNFVAYGEAMRNDTNPDSFGNGNERGVISAESSNSATVAGSLIPTLSFGIPGSGTTAVLLGALLMHGFQPGPNLFAQEAVTTYSFFVALLIGNFIIALIGLAVIAYAGYVTQIDTDYIIPIIIPLAIFGSFAMRDNPIDIVTVVLFGILGYYMVKYDYSIIALVLGVVLGPIAETNLHRSLQISDGSYLIFVQRPISLLMVIVTIAILFGPFVKAQYQQYKGAEPA</sequence>
<dbReference type="PANTHER" id="PTHR35342">
    <property type="entry name" value="TRICARBOXYLIC TRANSPORT PROTEIN"/>
    <property type="match status" value="1"/>
</dbReference>
<feature type="transmembrane region" description="Helical" evidence="1">
    <location>
        <begin position="172"/>
        <end position="191"/>
    </location>
</feature>
<dbReference type="InterPro" id="IPR002823">
    <property type="entry name" value="DUF112_TM"/>
</dbReference>
<keyword evidence="1" id="KW-0472">Membrane</keyword>
<dbReference type="Proteomes" id="UP000199112">
    <property type="component" value="Unassembled WGS sequence"/>
</dbReference>
<feature type="transmembrane region" description="Helical" evidence="1">
    <location>
        <begin position="61"/>
        <end position="84"/>
    </location>
</feature>
<feature type="transmembrane region" description="Helical" evidence="1">
    <location>
        <begin position="105"/>
        <end position="135"/>
    </location>
</feature>
<feature type="transmembrane region" description="Helical" evidence="1">
    <location>
        <begin position="472"/>
        <end position="491"/>
    </location>
</feature>
<accession>A0A1H6G405</accession>
<dbReference type="OrthoDB" id="199846at2157"/>
<proteinExistence type="predicted"/>
<dbReference type="PANTHER" id="PTHR35342:SF5">
    <property type="entry name" value="TRICARBOXYLIC TRANSPORT PROTEIN"/>
    <property type="match status" value="1"/>
</dbReference>
<gene>
    <name evidence="3" type="ORF">SAMN04487967_3390</name>
</gene>
<dbReference type="Pfam" id="PF01970">
    <property type="entry name" value="TctA"/>
    <property type="match status" value="1"/>
</dbReference>
<dbReference type="EMBL" id="FNWL01000005">
    <property type="protein sequence ID" value="SEH17811.1"/>
    <property type="molecule type" value="Genomic_DNA"/>
</dbReference>
<name>A0A1H6G405_9EURY</name>
<keyword evidence="1" id="KW-0812">Transmembrane</keyword>
<feature type="transmembrane region" description="Helical" evidence="1">
    <location>
        <begin position="197"/>
        <end position="216"/>
    </location>
</feature>
<protein>
    <submittedName>
        <fullName evidence="3">Putative tricarboxylic transport membrane protein</fullName>
    </submittedName>
</protein>
<feature type="transmembrane region" description="Helical" evidence="1">
    <location>
        <begin position="20"/>
        <end position="49"/>
    </location>
</feature>
<keyword evidence="1" id="KW-1133">Transmembrane helix</keyword>
<reference evidence="4" key="1">
    <citation type="submission" date="2016-10" db="EMBL/GenBank/DDBJ databases">
        <authorList>
            <person name="Varghese N."/>
            <person name="Submissions S."/>
        </authorList>
    </citation>
    <scope>NUCLEOTIDE SEQUENCE [LARGE SCALE GENOMIC DNA]</scope>
    <source>
        <strain evidence="4">CGMCC 1.8981</strain>
    </source>
</reference>
<feature type="transmembrane region" description="Helical" evidence="1">
    <location>
        <begin position="359"/>
        <end position="385"/>
    </location>
</feature>
<feature type="transmembrane region" description="Helical" evidence="1">
    <location>
        <begin position="316"/>
        <end position="338"/>
    </location>
</feature>
<feature type="transmembrane region" description="Helical" evidence="1">
    <location>
        <begin position="412"/>
        <end position="428"/>
    </location>
</feature>
<organism evidence="3 4">
    <name type="scientific">Natronorubrum sediminis</name>
    <dbReference type="NCBI Taxonomy" id="640943"/>
    <lineage>
        <taxon>Archaea</taxon>
        <taxon>Methanobacteriati</taxon>
        <taxon>Methanobacteriota</taxon>
        <taxon>Stenosarchaea group</taxon>
        <taxon>Halobacteria</taxon>
        <taxon>Halobacteriales</taxon>
        <taxon>Natrialbaceae</taxon>
        <taxon>Natronorubrum</taxon>
    </lineage>
</organism>
<evidence type="ECO:0000313" key="4">
    <source>
        <dbReference type="Proteomes" id="UP000199112"/>
    </source>
</evidence>
<evidence type="ECO:0000313" key="3">
    <source>
        <dbReference type="EMBL" id="SEH17811.1"/>
    </source>
</evidence>
<keyword evidence="4" id="KW-1185">Reference proteome</keyword>
<feature type="domain" description="DUF112" evidence="2">
    <location>
        <begin position="20"/>
        <end position="439"/>
    </location>
</feature>
<feature type="transmembrane region" description="Helical" evidence="1">
    <location>
        <begin position="147"/>
        <end position="165"/>
    </location>
</feature>
<dbReference type="AlphaFoldDB" id="A0A1H6G405"/>